<dbReference type="AlphaFoldDB" id="A0A7K4KZE7"/>
<keyword evidence="7 10" id="KW-0520">NAD</keyword>
<evidence type="ECO:0000256" key="10">
    <source>
        <dbReference type="RuleBase" id="RU361228"/>
    </source>
</evidence>
<dbReference type="InterPro" id="IPR000768">
    <property type="entry name" value="ART"/>
</dbReference>
<accession>A0A7K4KZE7</accession>
<feature type="non-terminal residue" evidence="11">
    <location>
        <position position="1"/>
    </location>
</feature>
<dbReference type="InterPro" id="IPR050999">
    <property type="entry name" value="ADP-ribosyltransferase_ARG"/>
</dbReference>
<evidence type="ECO:0000256" key="7">
    <source>
        <dbReference type="ARBA" id="ARBA00023027"/>
    </source>
</evidence>
<dbReference type="GO" id="GO:0005615">
    <property type="term" value="C:extracellular space"/>
    <property type="evidence" value="ECO:0007669"/>
    <property type="project" value="UniProtKB-ARBA"/>
</dbReference>
<evidence type="ECO:0000256" key="8">
    <source>
        <dbReference type="ARBA" id="ARBA00023157"/>
    </source>
</evidence>
<comment type="catalytic activity">
    <reaction evidence="9 10">
        <text>L-arginyl-[protein] + NAD(+) = N(omega)-(ADP-D-ribosyl)-L-arginyl-[protein] + nicotinamide + H(+)</text>
        <dbReference type="Rhea" id="RHEA:19149"/>
        <dbReference type="Rhea" id="RHEA-COMP:10532"/>
        <dbReference type="Rhea" id="RHEA-COMP:15087"/>
        <dbReference type="ChEBI" id="CHEBI:15378"/>
        <dbReference type="ChEBI" id="CHEBI:17154"/>
        <dbReference type="ChEBI" id="CHEBI:29965"/>
        <dbReference type="ChEBI" id="CHEBI:57540"/>
        <dbReference type="ChEBI" id="CHEBI:142554"/>
        <dbReference type="EC" id="2.4.2.31"/>
    </reaction>
</comment>
<dbReference type="GO" id="GO:0046677">
    <property type="term" value="P:response to antibiotic"/>
    <property type="evidence" value="ECO:0007669"/>
    <property type="project" value="UniProtKB-ARBA"/>
</dbReference>
<feature type="non-terminal residue" evidence="11">
    <location>
        <position position="220"/>
    </location>
</feature>
<dbReference type="GO" id="GO:0003950">
    <property type="term" value="F:NAD+ poly-ADP-ribosyltransferase activity"/>
    <property type="evidence" value="ECO:0007669"/>
    <property type="project" value="UniProtKB-ARBA"/>
</dbReference>
<dbReference type="Pfam" id="PF01129">
    <property type="entry name" value="ART"/>
    <property type="match status" value="1"/>
</dbReference>
<keyword evidence="6 10" id="KW-0521">NADP</keyword>
<keyword evidence="8" id="KW-1015">Disulfide bond</keyword>
<dbReference type="PROSITE" id="PS51996">
    <property type="entry name" value="TR_MART"/>
    <property type="match status" value="1"/>
</dbReference>
<keyword evidence="3 10" id="KW-0808">Transferase</keyword>
<dbReference type="GO" id="GO:0106274">
    <property type="term" value="F:NAD+-protein-arginine ADP-ribosyltransferase activity"/>
    <property type="evidence" value="ECO:0007669"/>
    <property type="project" value="UniProtKB-EC"/>
</dbReference>
<evidence type="ECO:0000256" key="3">
    <source>
        <dbReference type="ARBA" id="ARBA00022679"/>
    </source>
</evidence>
<dbReference type="OrthoDB" id="423533at2759"/>
<organism evidence="11 12">
    <name type="scientific">Crypturellus soui</name>
    <dbReference type="NCBI Taxonomy" id="458187"/>
    <lineage>
        <taxon>Eukaryota</taxon>
        <taxon>Metazoa</taxon>
        <taxon>Chordata</taxon>
        <taxon>Craniata</taxon>
        <taxon>Vertebrata</taxon>
        <taxon>Euteleostomi</taxon>
        <taxon>Archelosauria</taxon>
        <taxon>Archosauria</taxon>
        <taxon>Dinosauria</taxon>
        <taxon>Saurischia</taxon>
        <taxon>Theropoda</taxon>
        <taxon>Coelurosauria</taxon>
        <taxon>Aves</taxon>
        <taxon>Palaeognathae</taxon>
        <taxon>Tinamiformes</taxon>
        <taxon>Tinamidae</taxon>
        <taxon>Crypturellus</taxon>
    </lineage>
</organism>
<dbReference type="Gene3D" id="3.90.176.10">
    <property type="entry name" value="Toxin ADP-ribosyltransferase, Chain A, domain 1"/>
    <property type="match status" value="1"/>
</dbReference>
<dbReference type="PANTHER" id="PTHR10339:SF19">
    <property type="entry name" value="GPI-LINKED NAD(P)(+)--ARGININE ADP-RIBOSYLTRANSFERASE 1"/>
    <property type="match status" value="1"/>
</dbReference>
<protein>
    <recommendedName>
        <fullName evidence="10">NAD(P)(+)--arginine ADP-ribosyltransferase</fullName>
        <ecNumber evidence="10">2.4.2.31</ecNumber>
    </recommendedName>
    <alternativeName>
        <fullName evidence="10">Mono(ADP-ribosyl)transferase</fullName>
    </alternativeName>
</protein>
<evidence type="ECO:0000313" key="12">
    <source>
        <dbReference type="Proteomes" id="UP000545332"/>
    </source>
</evidence>
<comment type="similarity">
    <text evidence="1 10">Belongs to the Arg-specific ADP-ribosyltransferase family.</text>
</comment>
<name>A0A7K4KZE7_9AVES</name>
<evidence type="ECO:0000313" key="11">
    <source>
        <dbReference type="EMBL" id="NWI21827.1"/>
    </source>
</evidence>
<keyword evidence="2 10" id="KW-0328">Glycosyltransferase</keyword>
<evidence type="ECO:0000256" key="9">
    <source>
        <dbReference type="ARBA" id="ARBA00047597"/>
    </source>
</evidence>
<dbReference type="PANTHER" id="PTHR10339">
    <property type="entry name" value="ADP-RIBOSYLTRANSFERASE"/>
    <property type="match status" value="1"/>
</dbReference>
<dbReference type="GO" id="GO:0016779">
    <property type="term" value="F:nucleotidyltransferase activity"/>
    <property type="evidence" value="ECO:0007669"/>
    <property type="project" value="UniProtKB-KW"/>
</dbReference>
<dbReference type="GO" id="GO:0044194">
    <property type="term" value="C:cytolytic granule"/>
    <property type="evidence" value="ECO:0007669"/>
    <property type="project" value="UniProtKB-ARBA"/>
</dbReference>
<dbReference type="EC" id="2.4.2.31" evidence="10"/>
<keyword evidence="4" id="KW-0548">Nucleotidyltransferase</keyword>
<dbReference type="PROSITE" id="PS01291">
    <property type="entry name" value="ART"/>
    <property type="match status" value="1"/>
</dbReference>
<dbReference type="FunFam" id="3.90.176.10:FF:000001">
    <property type="entry name" value="NAD(P)(+)--arginine ADP-ribosyltransferase"/>
    <property type="match status" value="1"/>
</dbReference>
<dbReference type="PRINTS" id="PR00970">
    <property type="entry name" value="RIBTRNSFRASE"/>
</dbReference>
<evidence type="ECO:0000256" key="6">
    <source>
        <dbReference type="ARBA" id="ARBA00022857"/>
    </source>
</evidence>
<evidence type="ECO:0000256" key="1">
    <source>
        <dbReference type="ARBA" id="ARBA00009558"/>
    </source>
</evidence>
<proteinExistence type="inferred from homology"/>
<evidence type="ECO:0000256" key="2">
    <source>
        <dbReference type="ARBA" id="ARBA00022676"/>
    </source>
</evidence>
<keyword evidence="12" id="KW-1185">Reference proteome</keyword>
<sequence>VPLDMAPNAFDDEYRDCAGAMEAKLPALNQFEMARNNIYAKAWADATVEQRKRRPLRLRSRGLTVAQETALIAYTMDTPLYKNFNEAVHGAGASRQHYHNTFHYKTLHFLLTRALQVLRNAQPSRCHHVYRGVSGYRFTAKRRSYVRFGRFTSCSLRPNCAKSFGCHTIFSVETCHGALIRDFSCFPQEEEVLVPPSEVFEVTNVRQEQNTVVIELRSQG</sequence>
<gene>
    <name evidence="11" type="primary">Madprt_1</name>
    <name evidence="11" type="ORF">CRYSOU_R08878</name>
</gene>
<evidence type="ECO:0000256" key="5">
    <source>
        <dbReference type="ARBA" id="ARBA00022729"/>
    </source>
</evidence>
<dbReference type="Proteomes" id="UP000545332">
    <property type="component" value="Unassembled WGS sequence"/>
</dbReference>
<keyword evidence="5" id="KW-0732">Signal</keyword>
<dbReference type="SUPFAM" id="SSF56399">
    <property type="entry name" value="ADP-ribosylation"/>
    <property type="match status" value="1"/>
</dbReference>
<evidence type="ECO:0000256" key="4">
    <source>
        <dbReference type="ARBA" id="ARBA00022695"/>
    </source>
</evidence>
<dbReference type="EMBL" id="VWPX01061432">
    <property type="protein sequence ID" value="NWI21827.1"/>
    <property type="molecule type" value="Genomic_DNA"/>
</dbReference>
<reference evidence="11 12" key="1">
    <citation type="submission" date="2019-09" db="EMBL/GenBank/DDBJ databases">
        <title>Bird 10,000 Genomes (B10K) Project - Family phase.</title>
        <authorList>
            <person name="Zhang G."/>
        </authorList>
    </citation>
    <scope>NUCLEOTIDE SEQUENCE [LARGE SCALE GENOMIC DNA]</scope>
    <source>
        <strain evidence="11">B10K-MSB-42743</strain>
        <tissue evidence="11">Heart</tissue>
    </source>
</reference>
<comment type="caution">
    <text evidence="11">The sequence shown here is derived from an EMBL/GenBank/DDBJ whole genome shotgun (WGS) entry which is preliminary data.</text>
</comment>